<accession>A0A1H3BCG0</accession>
<sequence length="260" mass="27269">MTSNSLQDAVAELAAAQVLAKPVAYEIDGTPHEGWLVHSASLAAPRPGLLMVPNWMGVTGNALKKAARVAGERYVVFVADLYGSAVRPQNADEAGAAIGPLGADRGLLRKRAQAALTTFQAQAGEAQLDLDRLGAIGFCFGGCTVLEMARAGVPLKGFVSLHGTLDTPNPEDARNIRGSILVLHGANDPLVPQAQVQGFIAEMQAAPGVDWQLVQYGGAVHSFSNPAANMPGMTEYHPVVAARAFRALDDFFSEAFAPRA</sequence>
<dbReference type="STRING" id="1007099.SAMN05216287_2763"/>
<feature type="domain" description="Dienelactone hydrolase" evidence="1">
    <location>
        <begin position="43"/>
        <end position="255"/>
    </location>
</feature>
<name>A0A1H3BCG0_9PSED</name>
<dbReference type="RefSeq" id="WP_090229234.1">
    <property type="nucleotide sequence ID" value="NZ_FNNU01000004.1"/>
</dbReference>
<dbReference type="Gene3D" id="3.40.50.1820">
    <property type="entry name" value="alpha/beta hydrolase"/>
    <property type="match status" value="1"/>
</dbReference>
<dbReference type="InterPro" id="IPR050261">
    <property type="entry name" value="FrsA_esterase"/>
</dbReference>
<dbReference type="PANTHER" id="PTHR22946:SF4">
    <property type="entry name" value="ESTERASE FRSA"/>
    <property type="match status" value="1"/>
</dbReference>
<dbReference type="GO" id="GO:0016787">
    <property type="term" value="F:hydrolase activity"/>
    <property type="evidence" value="ECO:0007669"/>
    <property type="project" value="UniProtKB-KW"/>
</dbReference>
<dbReference type="EMBL" id="FNNU01000004">
    <property type="protein sequence ID" value="SDX38729.1"/>
    <property type="molecule type" value="Genomic_DNA"/>
</dbReference>
<dbReference type="InterPro" id="IPR029058">
    <property type="entry name" value="AB_hydrolase_fold"/>
</dbReference>
<keyword evidence="3" id="KW-1185">Reference proteome</keyword>
<dbReference type="PANTHER" id="PTHR22946">
    <property type="entry name" value="DIENELACTONE HYDROLASE DOMAIN-CONTAINING PROTEIN-RELATED"/>
    <property type="match status" value="1"/>
</dbReference>
<dbReference type="AlphaFoldDB" id="A0A1H3BCG0"/>
<proteinExistence type="predicted"/>
<organism evidence="2 3">
    <name type="scientific">Pseudomonas kuykendallii</name>
    <dbReference type="NCBI Taxonomy" id="1007099"/>
    <lineage>
        <taxon>Bacteria</taxon>
        <taxon>Pseudomonadati</taxon>
        <taxon>Pseudomonadota</taxon>
        <taxon>Gammaproteobacteria</taxon>
        <taxon>Pseudomonadales</taxon>
        <taxon>Pseudomonadaceae</taxon>
        <taxon>Pseudomonas</taxon>
    </lineage>
</organism>
<dbReference type="SUPFAM" id="SSF53474">
    <property type="entry name" value="alpha/beta-Hydrolases"/>
    <property type="match status" value="1"/>
</dbReference>
<evidence type="ECO:0000259" key="1">
    <source>
        <dbReference type="Pfam" id="PF01738"/>
    </source>
</evidence>
<reference evidence="3" key="1">
    <citation type="submission" date="2016-10" db="EMBL/GenBank/DDBJ databases">
        <authorList>
            <person name="Varghese N."/>
            <person name="Submissions S."/>
        </authorList>
    </citation>
    <scope>NUCLEOTIDE SEQUENCE [LARGE SCALE GENOMIC DNA]</scope>
    <source>
        <strain evidence="3">NRRL B-59562</strain>
    </source>
</reference>
<evidence type="ECO:0000313" key="3">
    <source>
        <dbReference type="Proteomes" id="UP000243778"/>
    </source>
</evidence>
<dbReference type="OrthoDB" id="9787933at2"/>
<dbReference type="Pfam" id="PF01738">
    <property type="entry name" value="DLH"/>
    <property type="match status" value="1"/>
</dbReference>
<dbReference type="InterPro" id="IPR002925">
    <property type="entry name" value="Dienelactn_hydro"/>
</dbReference>
<protein>
    <submittedName>
        <fullName evidence="2">Dienelactone hydrolase</fullName>
    </submittedName>
</protein>
<keyword evidence="2" id="KW-0378">Hydrolase</keyword>
<dbReference type="Proteomes" id="UP000243778">
    <property type="component" value="Unassembled WGS sequence"/>
</dbReference>
<gene>
    <name evidence="2" type="ORF">SAMN05216287_2763</name>
</gene>
<evidence type="ECO:0000313" key="2">
    <source>
        <dbReference type="EMBL" id="SDX38729.1"/>
    </source>
</evidence>